<sequence length="312" mass="32511">MTYKAIALSAAISGLAATGALAADLGPLVSPAELETALNDAETPQVLDIRGDAYADGHIAGAVSAPYGLFRGPEDNPGALVPSDQLETTYEKLGLEPDAQVVIVSQGDTDTDFGAAARVYWTLKSSGFTDLSILNGGSQAWVNAGLPLSKDAVTPEPTELDISWNDAWTAETPEVADVVDGGHEALLLDARPAAFFEGKKAHGAAAKPGTLPGAQNYAYTQFFQSGATAIGQISDVQALKASLGVDDGEEIVSFCNTGHWAATNWFALSEMAGIENVKLYPGSMVEYSQTGRDMQNSPGLFKNLLNQVTGGN</sequence>
<dbReference type="Gene3D" id="3.40.250.10">
    <property type="entry name" value="Rhodanese-like domain"/>
    <property type="match status" value="2"/>
</dbReference>
<evidence type="ECO:0000256" key="2">
    <source>
        <dbReference type="SAM" id="SignalP"/>
    </source>
</evidence>
<keyword evidence="1" id="KW-0677">Repeat</keyword>
<evidence type="ECO:0000313" key="5">
    <source>
        <dbReference type="Proteomes" id="UP000199392"/>
    </source>
</evidence>
<keyword evidence="2" id="KW-0732">Signal</keyword>
<dbReference type="PROSITE" id="PS50206">
    <property type="entry name" value="RHODANESE_3"/>
    <property type="match status" value="2"/>
</dbReference>
<dbReference type="EMBL" id="FOZW01000002">
    <property type="protein sequence ID" value="SFS53404.1"/>
    <property type="molecule type" value="Genomic_DNA"/>
</dbReference>
<accession>A0A1I6QLS1</accession>
<dbReference type="InterPro" id="IPR051126">
    <property type="entry name" value="Thiosulfate_sulfurtransferase"/>
</dbReference>
<proteinExistence type="predicted"/>
<dbReference type="AlphaFoldDB" id="A0A1I6QLS1"/>
<organism evidence="4 5">
    <name type="scientific">Alloyangia pacifica</name>
    <dbReference type="NCBI Taxonomy" id="311180"/>
    <lineage>
        <taxon>Bacteria</taxon>
        <taxon>Pseudomonadati</taxon>
        <taxon>Pseudomonadota</taxon>
        <taxon>Alphaproteobacteria</taxon>
        <taxon>Rhodobacterales</taxon>
        <taxon>Roseobacteraceae</taxon>
        <taxon>Alloyangia</taxon>
    </lineage>
</organism>
<dbReference type="PANTHER" id="PTHR43855:SF1">
    <property type="entry name" value="THIOSULFATE SULFURTRANSFERASE"/>
    <property type="match status" value="1"/>
</dbReference>
<dbReference type="Proteomes" id="UP000199392">
    <property type="component" value="Unassembled WGS sequence"/>
</dbReference>
<dbReference type="InterPro" id="IPR001763">
    <property type="entry name" value="Rhodanese-like_dom"/>
</dbReference>
<dbReference type="RefSeq" id="WP_092419281.1">
    <property type="nucleotide sequence ID" value="NZ_FNCL01000001.1"/>
</dbReference>
<dbReference type="CDD" id="cd01448">
    <property type="entry name" value="TST_Repeat_1"/>
    <property type="match status" value="1"/>
</dbReference>
<evidence type="ECO:0000313" key="4">
    <source>
        <dbReference type="EMBL" id="SFS53404.1"/>
    </source>
</evidence>
<keyword evidence="4" id="KW-0808">Transferase</keyword>
<feature type="chain" id="PRO_5011648059" evidence="2">
    <location>
        <begin position="23"/>
        <end position="312"/>
    </location>
</feature>
<keyword evidence="5" id="KW-1185">Reference proteome</keyword>
<dbReference type="STRING" id="311180.SAMN04488050_102158"/>
<dbReference type="OrthoDB" id="9781034at2"/>
<keyword evidence="4" id="KW-0670">Pyruvate</keyword>
<dbReference type="PANTHER" id="PTHR43855">
    <property type="entry name" value="THIOSULFATE SULFURTRANSFERASE"/>
    <property type="match status" value="1"/>
</dbReference>
<name>A0A1I6QLS1_9RHOB</name>
<protein>
    <submittedName>
        <fullName evidence="4">Thiosulfate/3-mercaptopyruvate sulfurtransferase</fullName>
    </submittedName>
</protein>
<reference evidence="5" key="1">
    <citation type="submission" date="2016-10" db="EMBL/GenBank/DDBJ databases">
        <authorList>
            <person name="Varghese N."/>
            <person name="Submissions S."/>
        </authorList>
    </citation>
    <scope>NUCLEOTIDE SEQUENCE [LARGE SCALE GENOMIC DNA]</scope>
    <source>
        <strain evidence="5">DSM 26894</strain>
    </source>
</reference>
<dbReference type="Pfam" id="PF00581">
    <property type="entry name" value="Rhodanese"/>
    <property type="match status" value="2"/>
</dbReference>
<feature type="signal peptide" evidence="2">
    <location>
        <begin position="1"/>
        <end position="22"/>
    </location>
</feature>
<gene>
    <name evidence="4" type="ORF">SAMN04488050_102158</name>
</gene>
<dbReference type="InterPro" id="IPR036873">
    <property type="entry name" value="Rhodanese-like_dom_sf"/>
</dbReference>
<feature type="domain" description="Rhodanese" evidence="3">
    <location>
        <begin position="40"/>
        <end position="150"/>
    </location>
</feature>
<dbReference type="SUPFAM" id="SSF52821">
    <property type="entry name" value="Rhodanese/Cell cycle control phosphatase"/>
    <property type="match status" value="2"/>
</dbReference>
<dbReference type="SMART" id="SM00450">
    <property type="entry name" value="RHOD"/>
    <property type="match status" value="2"/>
</dbReference>
<evidence type="ECO:0000256" key="1">
    <source>
        <dbReference type="ARBA" id="ARBA00022737"/>
    </source>
</evidence>
<evidence type="ECO:0000259" key="3">
    <source>
        <dbReference type="PROSITE" id="PS50206"/>
    </source>
</evidence>
<feature type="domain" description="Rhodanese" evidence="3">
    <location>
        <begin position="181"/>
        <end position="296"/>
    </location>
</feature>
<dbReference type="GO" id="GO:0016740">
    <property type="term" value="F:transferase activity"/>
    <property type="evidence" value="ECO:0007669"/>
    <property type="project" value="UniProtKB-KW"/>
</dbReference>